<keyword evidence="1" id="KW-0812">Transmembrane</keyword>
<dbReference type="EMBL" id="CP002408">
    <property type="protein sequence ID" value="AFU57229.1"/>
    <property type="molecule type" value="Genomic_DNA"/>
</dbReference>
<evidence type="ECO:0000313" key="2">
    <source>
        <dbReference type="EMBL" id="AFU57229.1"/>
    </source>
</evidence>
<protein>
    <recommendedName>
        <fullName evidence="4">YtkA-like domain-containing protein</fullName>
    </recommendedName>
</protein>
<dbReference type="KEGG" id="nga:Ngar_c02810"/>
<keyword evidence="1" id="KW-0472">Membrane</keyword>
<reference evidence="2 3" key="1">
    <citation type="journal article" date="2012" name="Environ. Microbiol.">
        <title>The genome of the ammonia-oxidizing Candidatus Nitrososphaera gargensis: insights into metabolic versatility and environmental adaptations.</title>
        <authorList>
            <person name="Spang A."/>
            <person name="Poehlein A."/>
            <person name="Offre P."/>
            <person name="Zumbragel S."/>
            <person name="Haider S."/>
            <person name="Rychlik N."/>
            <person name="Nowka B."/>
            <person name="Schmeisser C."/>
            <person name="Lebedeva E.V."/>
            <person name="Rattei T."/>
            <person name="Bohm C."/>
            <person name="Schmid M."/>
            <person name="Galushko A."/>
            <person name="Hatzenpichler R."/>
            <person name="Weinmaier T."/>
            <person name="Daniel R."/>
            <person name="Schleper C."/>
            <person name="Spieck E."/>
            <person name="Streit W."/>
            <person name="Wagner M."/>
        </authorList>
    </citation>
    <scope>NUCLEOTIDE SEQUENCE [LARGE SCALE GENOMIC DNA]</scope>
    <source>
        <strain evidence="3">Ga9.2</strain>
    </source>
</reference>
<organism evidence="2 3">
    <name type="scientific">Nitrososphaera gargensis (strain Ga9.2)</name>
    <dbReference type="NCBI Taxonomy" id="1237085"/>
    <lineage>
        <taxon>Archaea</taxon>
        <taxon>Nitrososphaerota</taxon>
        <taxon>Nitrososphaeria</taxon>
        <taxon>Nitrososphaerales</taxon>
        <taxon>Nitrososphaeraceae</taxon>
        <taxon>Nitrososphaera</taxon>
    </lineage>
</organism>
<proteinExistence type="predicted"/>
<dbReference type="HOGENOM" id="CLU_1529152_0_0_2"/>
<dbReference type="BioCyc" id="CNIT1237085:G1324-281-MONOMER"/>
<dbReference type="AlphaFoldDB" id="K0ILQ4"/>
<feature type="transmembrane region" description="Helical" evidence="1">
    <location>
        <begin position="144"/>
        <end position="167"/>
    </location>
</feature>
<evidence type="ECO:0000313" key="3">
    <source>
        <dbReference type="Proteomes" id="UP000008037"/>
    </source>
</evidence>
<keyword evidence="3" id="KW-1185">Reference proteome</keyword>
<accession>K0ILQ4</accession>
<dbReference type="Proteomes" id="UP000008037">
    <property type="component" value="Chromosome"/>
</dbReference>
<sequence length="179" mass="19626">MKLSALMIIAFFVTMALLTFSSSAKAFADPLQNAYRQRIGNYDVEMTTEPASPVAGSPANVLIRIAGVNGDDLVDVSITIRLAKDGAELQRTNPIIVPYGHYTYEYTFAEAGRYVLYVDLNDHSYSGEILTFTFFVNVAGPFDYVYYIVAPSTGVAVAAIAGTVIFMKRKRKASSRIKP</sequence>
<keyword evidence="1" id="KW-1133">Transmembrane helix</keyword>
<dbReference type="OrthoDB" id="11577at2157"/>
<evidence type="ECO:0008006" key="4">
    <source>
        <dbReference type="Google" id="ProtNLM"/>
    </source>
</evidence>
<name>K0ILQ4_NITGG</name>
<dbReference type="STRING" id="1237085.Ngar_c02810"/>
<dbReference type="InParanoid" id="K0ILQ4"/>
<gene>
    <name evidence="2" type="ordered locus">Ngar_c02810</name>
</gene>
<evidence type="ECO:0000256" key="1">
    <source>
        <dbReference type="SAM" id="Phobius"/>
    </source>
</evidence>
<dbReference type="RefSeq" id="WP_015017802.1">
    <property type="nucleotide sequence ID" value="NC_018719.1"/>
</dbReference>
<dbReference type="GeneID" id="13796457"/>